<organism evidence="2 3">
    <name type="scientific">Daphnia pulex</name>
    <name type="common">Water flea</name>
    <dbReference type="NCBI Taxonomy" id="6669"/>
    <lineage>
        <taxon>Eukaryota</taxon>
        <taxon>Metazoa</taxon>
        <taxon>Ecdysozoa</taxon>
        <taxon>Arthropoda</taxon>
        <taxon>Crustacea</taxon>
        <taxon>Branchiopoda</taxon>
        <taxon>Diplostraca</taxon>
        <taxon>Cladocera</taxon>
        <taxon>Anomopoda</taxon>
        <taxon>Daphniidae</taxon>
        <taxon>Daphnia</taxon>
    </lineage>
</organism>
<accession>E9GCE7</accession>
<dbReference type="PANTHER" id="PTHR24410">
    <property type="entry name" value="HL07962P-RELATED"/>
    <property type="match status" value="1"/>
</dbReference>
<dbReference type="SUPFAM" id="SSF54695">
    <property type="entry name" value="POZ domain"/>
    <property type="match status" value="1"/>
</dbReference>
<dbReference type="Pfam" id="PF00651">
    <property type="entry name" value="BTB"/>
    <property type="match status" value="1"/>
</dbReference>
<dbReference type="HOGENOM" id="CLU_102326_0_0_1"/>
<dbReference type="AlphaFoldDB" id="E9GCE7"/>
<evidence type="ECO:0000259" key="1">
    <source>
        <dbReference type="PROSITE" id="PS50097"/>
    </source>
</evidence>
<dbReference type="Proteomes" id="UP000000305">
    <property type="component" value="Unassembled WGS sequence"/>
</dbReference>
<dbReference type="PROSITE" id="PS50097">
    <property type="entry name" value="BTB"/>
    <property type="match status" value="1"/>
</dbReference>
<keyword evidence="3" id="KW-1185">Reference proteome</keyword>
<dbReference type="PhylomeDB" id="E9GCE7"/>
<dbReference type="SMART" id="SM00225">
    <property type="entry name" value="BTB"/>
    <property type="match status" value="1"/>
</dbReference>
<dbReference type="OrthoDB" id="2359033at2759"/>
<dbReference type="InParanoid" id="E9GCE7"/>
<sequence>MEAKNCQKNAELLHFAAQTLIRINFGFFQLVNFDVKFISTIGNYYYEMMDDKWPTDFWMAAINQKWTDVEIFVGTVKVMEVHRIILCARSPVLNESLSKISSGTKSEVYFQEEFGVEVVQHFLNFLYTGSLKLTDGVHQLNQLATMYQVETLKNVCQLNVSASSPDVEELTNCLI</sequence>
<dbReference type="KEGG" id="dpx:DAPPUDRAFT_240744"/>
<protein>
    <recommendedName>
        <fullName evidence="1">BTB domain-containing protein</fullName>
    </recommendedName>
</protein>
<reference evidence="2 3" key="1">
    <citation type="journal article" date="2011" name="Science">
        <title>The ecoresponsive genome of Daphnia pulex.</title>
        <authorList>
            <person name="Colbourne J.K."/>
            <person name="Pfrender M.E."/>
            <person name="Gilbert D."/>
            <person name="Thomas W.K."/>
            <person name="Tucker A."/>
            <person name="Oakley T.H."/>
            <person name="Tokishita S."/>
            <person name="Aerts A."/>
            <person name="Arnold G.J."/>
            <person name="Basu M.K."/>
            <person name="Bauer D.J."/>
            <person name="Caceres C.E."/>
            <person name="Carmel L."/>
            <person name="Casola C."/>
            <person name="Choi J.H."/>
            <person name="Detter J.C."/>
            <person name="Dong Q."/>
            <person name="Dusheyko S."/>
            <person name="Eads B.D."/>
            <person name="Frohlich T."/>
            <person name="Geiler-Samerotte K.A."/>
            <person name="Gerlach D."/>
            <person name="Hatcher P."/>
            <person name="Jogdeo S."/>
            <person name="Krijgsveld J."/>
            <person name="Kriventseva E.V."/>
            <person name="Kultz D."/>
            <person name="Laforsch C."/>
            <person name="Lindquist E."/>
            <person name="Lopez J."/>
            <person name="Manak J.R."/>
            <person name="Muller J."/>
            <person name="Pangilinan J."/>
            <person name="Patwardhan R.P."/>
            <person name="Pitluck S."/>
            <person name="Pritham E.J."/>
            <person name="Rechtsteiner A."/>
            <person name="Rho M."/>
            <person name="Rogozin I.B."/>
            <person name="Sakarya O."/>
            <person name="Salamov A."/>
            <person name="Schaack S."/>
            <person name="Shapiro H."/>
            <person name="Shiga Y."/>
            <person name="Skalitzky C."/>
            <person name="Smith Z."/>
            <person name="Souvorov A."/>
            <person name="Sung W."/>
            <person name="Tang Z."/>
            <person name="Tsuchiya D."/>
            <person name="Tu H."/>
            <person name="Vos H."/>
            <person name="Wang M."/>
            <person name="Wolf Y.I."/>
            <person name="Yamagata H."/>
            <person name="Yamada T."/>
            <person name="Ye Y."/>
            <person name="Shaw J.R."/>
            <person name="Andrews J."/>
            <person name="Crease T.J."/>
            <person name="Tang H."/>
            <person name="Lucas S.M."/>
            <person name="Robertson H.M."/>
            <person name="Bork P."/>
            <person name="Koonin E.V."/>
            <person name="Zdobnov E.M."/>
            <person name="Grigoriev I.V."/>
            <person name="Lynch M."/>
            <person name="Boore J.L."/>
        </authorList>
    </citation>
    <scope>NUCLEOTIDE SEQUENCE [LARGE SCALE GENOMIC DNA]</scope>
</reference>
<evidence type="ECO:0000313" key="3">
    <source>
        <dbReference type="Proteomes" id="UP000000305"/>
    </source>
</evidence>
<name>E9GCE7_DAPPU</name>
<dbReference type="InterPro" id="IPR000210">
    <property type="entry name" value="BTB/POZ_dom"/>
</dbReference>
<dbReference type="PANTHER" id="PTHR24410:SF23">
    <property type="entry name" value="BTB DOMAIN-CONTAINING PROTEIN-RELATED"/>
    <property type="match status" value="1"/>
</dbReference>
<evidence type="ECO:0000313" key="2">
    <source>
        <dbReference type="EMBL" id="EFX82537.1"/>
    </source>
</evidence>
<dbReference type="InterPro" id="IPR051481">
    <property type="entry name" value="BTB-POZ/Galectin-3-binding"/>
</dbReference>
<dbReference type="EMBL" id="GL732539">
    <property type="protein sequence ID" value="EFX82537.1"/>
    <property type="molecule type" value="Genomic_DNA"/>
</dbReference>
<dbReference type="Gene3D" id="3.30.710.10">
    <property type="entry name" value="Potassium Channel Kv1.1, Chain A"/>
    <property type="match status" value="1"/>
</dbReference>
<gene>
    <name evidence="2" type="ORF">DAPPUDRAFT_240744</name>
</gene>
<proteinExistence type="predicted"/>
<feature type="domain" description="BTB" evidence="1">
    <location>
        <begin position="67"/>
        <end position="135"/>
    </location>
</feature>
<dbReference type="InterPro" id="IPR011333">
    <property type="entry name" value="SKP1/BTB/POZ_sf"/>
</dbReference>